<proteinExistence type="predicted"/>
<feature type="region of interest" description="Disordered" evidence="1">
    <location>
        <begin position="540"/>
        <end position="609"/>
    </location>
</feature>
<feature type="compositionally biased region" description="Pro residues" evidence="1">
    <location>
        <begin position="375"/>
        <end position="386"/>
    </location>
</feature>
<feature type="compositionally biased region" description="Polar residues" evidence="1">
    <location>
        <begin position="24"/>
        <end position="43"/>
    </location>
</feature>
<feature type="compositionally biased region" description="Basic and acidic residues" evidence="1">
    <location>
        <begin position="317"/>
        <end position="333"/>
    </location>
</feature>
<dbReference type="STRING" id="686832.A0A0C3BYD8"/>
<feature type="compositionally biased region" description="Polar residues" evidence="1">
    <location>
        <begin position="277"/>
        <end position="286"/>
    </location>
</feature>
<evidence type="ECO:0000313" key="2">
    <source>
        <dbReference type="EMBL" id="KIM41585.1"/>
    </source>
</evidence>
<feature type="region of interest" description="Disordered" evidence="1">
    <location>
        <begin position="1"/>
        <end position="43"/>
    </location>
</feature>
<dbReference type="Proteomes" id="UP000053424">
    <property type="component" value="Unassembled WGS sequence"/>
</dbReference>
<feature type="compositionally biased region" description="Low complexity" evidence="1">
    <location>
        <begin position="287"/>
        <end position="296"/>
    </location>
</feature>
<feature type="region of interest" description="Disordered" evidence="1">
    <location>
        <begin position="58"/>
        <end position="415"/>
    </location>
</feature>
<sequence>MSGLPPARRLRTKTSDLTDFFRGSGNSSTQPRQTQKDITTSMNLEVPSCDETASVKKKITRIPLFGRSRKRSNQSSSSSPFTSYVRESSDLGESSTASRAPSTDTRRPSVPSIAHVPVPPLPTSRVPTPSLSSKLAAHFSHSRSSKQISTTQASSTPAQPPAVSSGLKPPSTRSASFESGSSAGTKRRSTTPRPSQPLITVSLSPDEQFMDLFTRPKRKPSQSAEKTKRSSSAVDSDITPNGSPASSPRTRSPEQSIYRRGYTPASAIAAAVRHRQNSSIGSDQAPSTSSKTSNSRKNSDSDKSNEKDEGSSTPRLSEPRESPRPSLPDKEKGLPPSLQRRPSVATGPNHQSDNGSSTARSRMKQPSIPARSRPPSMPLPLPPTPIPSSASYSSFPGFQGTQTTKRESTSAKTVVRPRAHTIGAVVSLSTPLEPLSRPAENKQTTPTISSTHTTPTISDIPHKADGEMLDIENASAEDLREALKLRNLQYDELASFILKMTESHVAEVTALEKKISVLTKDALKREKQIKGFTLLLSDEESSRYPKPLPPGILNQSRFASSAETDPDRTSIPRKFSYQSDSGAESHATSGAESLRASGASGSESMSSMMRNKRLRRPYPLGDQAYAASRTGTALRTSRLPPGVVSSDKGSPDIPHLNPKRSSVSSISGSPSSSTSSLLPPSPSITMSSLSAIPEGPTATLRLPRYDSSDQQEERRALRASHRTSTSSLTSSSTAASSSYSANIKRSRPPSIAQVLEKSPNMDDVLEKLRPFS</sequence>
<reference evidence="3" key="2">
    <citation type="submission" date="2015-01" db="EMBL/GenBank/DDBJ databases">
        <title>Evolutionary Origins and Diversification of the Mycorrhizal Mutualists.</title>
        <authorList>
            <consortium name="DOE Joint Genome Institute"/>
            <consortium name="Mycorrhizal Genomics Consortium"/>
            <person name="Kohler A."/>
            <person name="Kuo A."/>
            <person name="Nagy L.G."/>
            <person name="Floudas D."/>
            <person name="Copeland A."/>
            <person name="Barry K.W."/>
            <person name="Cichocki N."/>
            <person name="Veneault-Fourrey C."/>
            <person name="LaButti K."/>
            <person name="Lindquist E.A."/>
            <person name="Lipzen A."/>
            <person name="Lundell T."/>
            <person name="Morin E."/>
            <person name="Murat C."/>
            <person name="Riley R."/>
            <person name="Ohm R."/>
            <person name="Sun H."/>
            <person name="Tunlid A."/>
            <person name="Henrissat B."/>
            <person name="Grigoriev I.V."/>
            <person name="Hibbett D.S."/>
            <person name="Martin F."/>
        </authorList>
    </citation>
    <scope>NUCLEOTIDE SEQUENCE [LARGE SCALE GENOMIC DNA]</scope>
    <source>
        <strain evidence="3">h7</strain>
    </source>
</reference>
<feature type="compositionally biased region" description="Polar residues" evidence="1">
    <location>
        <begin position="392"/>
        <end position="403"/>
    </location>
</feature>
<feature type="compositionally biased region" description="Polar residues" evidence="1">
    <location>
        <begin position="230"/>
        <end position="255"/>
    </location>
</feature>
<feature type="compositionally biased region" description="Polar residues" evidence="1">
    <location>
        <begin position="346"/>
        <end position="360"/>
    </location>
</feature>
<feature type="compositionally biased region" description="Polar residues" evidence="1">
    <location>
        <begin position="91"/>
        <end position="103"/>
    </location>
</feature>
<feature type="compositionally biased region" description="Low complexity" evidence="1">
    <location>
        <begin position="722"/>
        <end position="741"/>
    </location>
</feature>
<feature type="compositionally biased region" description="Polar residues" evidence="1">
    <location>
        <begin position="576"/>
        <end position="591"/>
    </location>
</feature>
<feature type="compositionally biased region" description="Low complexity" evidence="1">
    <location>
        <begin position="661"/>
        <end position="690"/>
    </location>
</feature>
<evidence type="ECO:0000256" key="1">
    <source>
        <dbReference type="SAM" id="MobiDB-lite"/>
    </source>
</evidence>
<dbReference type="HOGENOM" id="CLU_363310_0_0_1"/>
<feature type="compositionally biased region" description="Polar residues" evidence="1">
    <location>
        <begin position="145"/>
        <end position="157"/>
    </location>
</feature>
<feature type="compositionally biased region" description="Basic and acidic residues" evidence="1">
    <location>
        <begin position="297"/>
        <end position="310"/>
    </location>
</feature>
<feature type="compositionally biased region" description="Polar residues" evidence="1">
    <location>
        <begin position="171"/>
        <end position="184"/>
    </location>
</feature>
<feature type="compositionally biased region" description="Polar residues" evidence="1">
    <location>
        <begin position="191"/>
        <end position="205"/>
    </location>
</feature>
<name>A0A0C3BYD8_HEBCY</name>
<keyword evidence="3" id="KW-1185">Reference proteome</keyword>
<evidence type="ECO:0000313" key="3">
    <source>
        <dbReference type="Proteomes" id="UP000053424"/>
    </source>
</evidence>
<dbReference type="EMBL" id="KN831780">
    <property type="protein sequence ID" value="KIM41585.1"/>
    <property type="molecule type" value="Genomic_DNA"/>
</dbReference>
<dbReference type="AlphaFoldDB" id="A0A0C3BYD8"/>
<feature type="compositionally biased region" description="Low complexity" evidence="1">
    <location>
        <begin position="596"/>
        <end position="609"/>
    </location>
</feature>
<feature type="compositionally biased region" description="Low complexity" evidence="1">
    <location>
        <begin position="444"/>
        <end position="457"/>
    </location>
</feature>
<organism evidence="2 3">
    <name type="scientific">Hebeloma cylindrosporum</name>
    <dbReference type="NCBI Taxonomy" id="76867"/>
    <lineage>
        <taxon>Eukaryota</taxon>
        <taxon>Fungi</taxon>
        <taxon>Dikarya</taxon>
        <taxon>Basidiomycota</taxon>
        <taxon>Agaricomycotina</taxon>
        <taxon>Agaricomycetes</taxon>
        <taxon>Agaricomycetidae</taxon>
        <taxon>Agaricales</taxon>
        <taxon>Agaricineae</taxon>
        <taxon>Hymenogastraceae</taxon>
        <taxon>Hebeloma</taxon>
    </lineage>
</organism>
<feature type="compositionally biased region" description="Polar residues" evidence="1">
    <location>
        <begin position="553"/>
        <end position="563"/>
    </location>
</feature>
<feature type="region of interest" description="Disordered" evidence="1">
    <location>
        <begin position="627"/>
        <end position="751"/>
    </location>
</feature>
<accession>A0A0C3BYD8</accession>
<feature type="compositionally biased region" description="Basic and acidic residues" evidence="1">
    <location>
        <begin position="703"/>
        <end position="716"/>
    </location>
</feature>
<feature type="region of interest" description="Disordered" evidence="1">
    <location>
        <begin position="434"/>
        <end position="457"/>
    </location>
</feature>
<gene>
    <name evidence="2" type="ORF">M413DRAFT_27901</name>
</gene>
<feature type="compositionally biased region" description="Low complexity" evidence="1">
    <location>
        <begin position="73"/>
        <end position="86"/>
    </location>
</feature>
<dbReference type="OrthoDB" id="2804750at2759"/>
<protein>
    <submittedName>
        <fullName evidence="2">Uncharacterized protein</fullName>
    </submittedName>
</protein>
<reference evidence="2 3" key="1">
    <citation type="submission" date="2014-04" db="EMBL/GenBank/DDBJ databases">
        <authorList>
            <consortium name="DOE Joint Genome Institute"/>
            <person name="Kuo A."/>
            <person name="Gay G."/>
            <person name="Dore J."/>
            <person name="Kohler A."/>
            <person name="Nagy L.G."/>
            <person name="Floudas D."/>
            <person name="Copeland A."/>
            <person name="Barry K.W."/>
            <person name="Cichocki N."/>
            <person name="Veneault-Fourrey C."/>
            <person name="LaButti K."/>
            <person name="Lindquist E.A."/>
            <person name="Lipzen A."/>
            <person name="Lundell T."/>
            <person name="Morin E."/>
            <person name="Murat C."/>
            <person name="Sun H."/>
            <person name="Tunlid A."/>
            <person name="Henrissat B."/>
            <person name="Grigoriev I.V."/>
            <person name="Hibbett D.S."/>
            <person name="Martin F."/>
            <person name="Nordberg H.P."/>
            <person name="Cantor M.N."/>
            <person name="Hua S.X."/>
        </authorList>
    </citation>
    <scope>NUCLEOTIDE SEQUENCE [LARGE SCALE GENOMIC DNA]</scope>
    <source>
        <strain evidence="3">h7</strain>
    </source>
</reference>